<proteinExistence type="predicted"/>
<evidence type="ECO:0000313" key="1">
    <source>
        <dbReference type="EMBL" id="EGD92641.1"/>
    </source>
</evidence>
<dbReference type="AlphaFoldDB" id="F2RMU2"/>
<protein>
    <submittedName>
        <fullName evidence="1">Uncharacterized protein</fullName>
    </submittedName>
</protein>
<keyword evidence="2" id="KW-1185">Reference proteome</keyword>
<accession>F2RMU2</accession>
<evidence type="ECO:0000313" key="2">
    <source>
        <dbReference type="Proteomes" id="UP000009172"/>
    </source>
</evidence>
<dbReference type="Proteomes" id="UP000009172">
    <property type="component" value="Unassembled WGS sequence"/>
</dbReference>
<name>F2RMU2_TRIT1</name>
<reference evidence="2" key="1">
    <citation type="journal article" date="2012" name="MBio">
        <title>Comparative genome analysis of Trichophyton rubrum and related dermatophytes reveals candidate genes involved in infection.</title>
        <authorList>
            <person name="Martinez D.A."/>
            <person name="Oliver B.G."/>
            <person name="Graeser Y."/>
            <person name="Goldberg J.M."/>
            <person name="Li W."/>
            <person name="Martinez-Rossi N.M."/>
            <person name="Monod M."/>
            <person name="Shelest E."/>
            <person name="Barton R.C."/>
            <person name="Birch E."/>
            <person name="Brakhage A.A."/>
            <person name="Chen Z."/>
            <person name="Gurr S.J."/>
            <person name="Heiman D."/>
            <person name="Heitman J."/>
            <person name="Kosti I."/>
            <person name="Rossi A."/>
            <person name="Saif S."/>
            <person name="Samalova M."/>
            <person name="Saunders C.W."/>
            <person name="Shea T."/>
            <person name="Summerbell R.C."/>
            <person name="Xu J."/>
            <person name="Young S."/>
            <person name="Zeng Q."/>
            <person name="Birren B.W."/>
            <person name="Cuomo C.A."/>
            <person name="White T.C."/>
        </authorList>
    </citation>
    <scope>NUCLEOTIDE SEQUENCE [LARGE SCALE GENOMIC DNA]</scope>
    <source>
        <strain evidence="2">CBS 112818</strain>
    </source>
</reference>
<gene>
    <name evidence="1" type="ORF">TESG_00215</name>
</gene>
<dbReference type="EMBL" id="GG698477">
    <property type="protein sequence ID" value="EGD92641.1"/>
    <property type="molecule type" value="Genomic_DNA"/>
</dbReference>
<dbReference type="OrthoDB" id="10380241at2759"/>
<organism evidence="1 2">
    <name type="scientific">Trichophyton tonsurans (strain CBS 112818)</name>
    <name type="common">Scalp ringworm fungus</name>
    <dbReference type="NCBI Taxonomy" id="647933"/>
    <lineage>
        <taxon>Eukaryota</taxon>
        <taxon>Fungi</taxon>
        <taxon>Dikarya</taxon>
        <taxon>Ascomycota</taxon>
        <taxon>Pezizomycotina</taxon>
        <taxon>Eurotiomycetes</taxon>
        <taxon>Eurotiomycetidae</taxon>
        <taxon>Onygenales</taxon>
        <taxon>Arthrodermataceae</taxon>
        <taxon>Trichophyton</taxon>
    </lineage>
</organism>
<sequence length="107" mass="12175">MADMQREIDLCIELIEDTLGQEYDAGEDTKTFITEIPDKILQGSFVALRAQSESGTHYVNMRRPDIKSFLLRLAANSPTCMETYDGIKYRFTIENLSRESTPMSTLS</sequence>
<dbReference type="HOGENOM" id="CLU_2225061_0_0_1"/>